<feature type="domain" description="Peptidase M50" evidence="14">
    <location>
        <begin position="10"/>
        <end position="117"/>
    </location>
</feature>
<protein>
    <recommendedName>
        <fullName evidence="14">Peptidase M50 domain-containing protein</fullName>
    </recommendedName>
</protein>
<evidence type="ECO:0000313" key="15">
    <source>
        <dbReference type="EMBL" id="OGD34150.1"/>
    </source>
</evidence>
<accession>A0A1F5BU71</accession>
<sequence>MDIQMALFQIVVLIFSAVVHEVSHGFVANALGDPTAKNMGRLTLNPLKHLEWFGSFLLPLLMYFGTAGRFMFGWAKPVPYNPSNLKDPRWDSAYIACAGPLANFSIAIVFGLLLRFVPFSENTAFVLLPELFTVIVFINILLGVFNLVPIPPLDGSKVLFAFLGNEQEGVVRFLEQNGLMLLLLFMFFGFGLIMPIIDFLFSVITGFRL</sequence>
<dbReference type="InterPro" id="IPR008915">
    <property type="entry name" value="Peptidase_M50"/>
</dbReference>
<evidence type="ECO:0000256" key="10">
    <source>
        <dbReference type="ARBA" id="ARBA00022989"/>
    </source>
</evidence>
<evidence type="ECO:0000256" key="12">
    <source>
        <dbReference type="ARBA" id="ARBA00023136"/>
    </source>
</evidence>
<organism evidence="15 16">
    <name type="scientific">Candidatus Azambacteria bacterium RIFCSPLOWO2_01_FULL_46_25</name>
    <dbReference type="NCBI Taxonomy" id="1797298"/>
    <lineage>
        <taxon>Bacteria</taxon>
        <taxon>Candidatus Azamiibacteriota</taxon>
    </lineage>
</organism>
<feature type="transmembrane region" description="Helical" evidence="13">
    <location>
        <begin position="126"/>
        <end position="148"/>
    </location>
</feature>
<keyword evidence="11" id="KW-0482">Metalloprotease</keyword>
<evidence type="ECO:0000256" key="9">
    <source>
        <dbReference type="ARBA" id="ARBA00022833"/>
    </source>
</evidence>
<dbReference type="GO" id="GO:0046872">
    <property type="term" value="F:metal ion binding"/>
    <property type="evidence" value="ECO:0007669"/>
    <property type="project" value="UniProtKB-KW"/>
</dbReference>
<dbReference type="Pfam" id="PF02163">
    <property type="entry name" value="Peptidase_M50"/>
    <property type="match status" value="2"/>
</dbReference>
<dbReference type="CDD" id="cd06158">
    <property type="entry name" value="S2P-M50_like_1"/>
    <property type="match status" value="1"/>
</dbReference>
<dbReference type="GO" id="GO:0008237">
    <property type="term" value="F:metallopeptidase activity"/>
    <property type="evidence" value="ECO:0007669"/>
    <property type="project" value="UniProtKB-KW"/>
</dbReference>
<evidence type="ECO:0000256" key="3">
    <source>
        <dbReference type="ARBA" id="ARBA00007931"/>
    </source>
</evidence>
<dbReference type="EMBL" id="MEYS01000002">
    <property type="protein sequence ID" value="OGD34150.1"/>
    <property type="molecule type" value="Genomic_DNA"/>
</dbReference>
<comment type="caution">
    <text evidence="15">The sequence shown here is derived from an EMBL/GenBank/DDBJ whole genome shotgun (WGS) entry which is preliminary data.</text>
</comment>
<evidence type="ECO:0000256" key="8">
    <source>
        <dbReference type="ARBA" id="ARBA00022801"/>
    </source>
</evidence>
<dbReference type="PANTHER" id="PTHR35864:SF1">
    <property type="entry name" value="ZINC METALLOPROTEASE YWHC-RELATED"/>
    <property type="match status" value="1"/>
</dbReference>
<dbReference type="AlphaFoldDB" id="A0A1F5BU71"/>
<dbReference type="GO" id="GO:0005886">
    <property type="term" value="C:plasma membrane"/>
    <property type="evidence" value="ECO:0007669"/>
    <property type="project" value="UniProtKB-SubCell"/>
</dbReference>
<dbReference type="GO" id="GO:0006508">
    <property type="term" value="P:proteolysis"/>
    <property type="evidence" value="ECO:0007669"/>
    <property type="project" value="UniProtKB-KW"/>
</dbReference>
<proteinExistence type="inferred from homology"/>
<comment type="cofactor">
    <cofactor evidence="1">
        <name>Zn(2+)</name>
        <dbReference type="ChEBI" id="CHEBI:29105"/>
    </cofactor>
</comment>
<evidence type="ECO:0000259" key="14">
    <source>
        <dbReference type="Pfam" id="PF02163"/>
    </source>
</evidence>
<feature type="transmembrane region" description="Helical" evidence="13">
    <location>
        <begin position="179"/>
        <end position="204"/>
    </location>
</feature>
<feature type="transmembrane region" description="Helical" evidence="13">
    <location>
        <begin position="6"/>
        <end position="31"/>
    </location>
</feature>
<gene>
    <name evidence="15" type="ORF">A2988_01575</name>
</gene>
<dbReference type="Proteomes" id="UP000176650">
    <property type="component" value="Unassembled WGS sequence"/>
</dbReference>
<evidence type="ECO:0000256" key="4">
    <source>
        <dbReference type="ARBA" id="ARBA00022475"/>
    </source>
</evidence>
<feature type="transmembrane region" description="Helical" evidence="13">
    <location>
        <begin position="92"/>
        <end position="114"/>
    </location>
</feature>
<keyword evidence="8" id="KW-0378">Hydrolase</keyword>
<evidence type="ECO:0000256" key="5">
    <source>
        <dbReference type="ARBA" id="ARBA00022670"/>
    </source>
</evidence>
<keyword evidence="9" id="KW-0862">Zinc</keyword>
<evidence type="ECO:0000256" key="13">
    <source>
        <dbReference type="SAM" id="Phobius"/>
    </source>
</evidence>
<feature type="transmembrane region" description="Helical" evidence="13">
    <location>
        <begin position="52"/>
        <end position="72"/>
    </location>
</feature>
<keyword evidence="5" id="KW-0645">Protease</keyword>
<dbReference type="InterPro" id="IPR044537">
    <property type="entry name" value="Rip2-like"/>
</dbReference>
<dbReference type="PANTHER" id="PTHR35864">
    <property type="entry name" value="ZINC METALLOPROTEASE MJ0611-RELATED"/>
    <property type="match status" value="1"/>
</dbReference>
<keyword evidence="7" id="KW-0479">Metal-binding</keyword>
<dbReference type="InterPro" id="IPR052348">
    <property type="entry name" value="Metallopeptidase_M50B"/>
</dbReference>
<evidence type="ECO:0000256" key="6">
    <source>
        <dbReference type="ARBA" id="ARBA00022692"/>
    </source>
</evidence>
<keyword evidence="6 13" id="KW-0812">Transmembrane</keyword>
<evidence type="ECO:0000313" key="16">
    <source>
        <dbReference type="Proteomes" id="UP000176650"/>
    </source>
</evidence>
<reference evidence="15 16" key="1">
    <citation type="journal article" date="2016" name="Nat. Commun.">
        <title>Thousands of microbial genomes shed light on interconnected biogeochemical processes in an aquifer system.</title>
        <authorList>
            <person name="Anantharaman K."/>
            <person name="Brown C.T."/>
            <person name="Hug L.A."/>
            <person name="Sharon I."/>
            <person name="Castelle C.J."/>
            <person name="Probst A.J."/>
            <person name="Thomas B.C."/>
            <person name="Singh A."/>
            <person name="Wilkins M.J."/>
            <person name="Karaoz U."/>
            <person name="Brodie E.L."/>
            <person name="Williams K.H."/>
            <person name="Hubbard S.S."/>
            <person name="Banfield J.F."/>
        </authorList>
    </citation>
    <scope>NUCLEOTIDE SEQUENCE [LARGE SCALE GENOMIC DNA]</scope>
</reference>
<keyword evidence="10 13" id="KW-1133">Transmembrane helix</keyword>
<comment type="subcellular location">
    <subcellularLocation>
        <location evidence="2">Cell membrane</location>
        <topology evidence="2">Multi-pass membrane protein</topology>
    </subcellularLocation>
</comment>
<keyword evidence="12 13" id="KW-0472">Membrane</keyword>
<evidence type="ECO:0000256" key="11">
    <source>
        <dbReference type="ARBA" id="ARBA00023049"/>
    </source>
</evidence>
<evidence type="ECO:0000256" key="7">
    <source>
        <dbReference type="ARBA" id="ARBA00022723"/>
    </source>
</evidence>
<evidence type="ECO:0000256" key="1">
    <source>
        <dbReference type="ARBA" id="ARBA00001947"/>
    </source>
</evidence>
<feature type="domain" description="Peptidase M50" evidence="14">
    <location>
        <begin position="124"/>
        <end position="182"/>
    </location>
</feature>
<keyword evidence="4" id="KW-1003">Cell membrane</keyword>
<evidence type="ECO:0000256" key="2">
    <source>
        <dbReference type="ARBA" id="ARBA00004651"/>
    </source>
</evidence>
<comment type="similarity">
    <text evidence="3">Belongs to the peptidase M50B family.</text>
</comment>
<dbReference type="STRING" id="1797298.A2988_01575"/>
<name>A0A1F5BU71_9BACT</name>